<keyword evidence="1" id="KW-0732">Signal</keyword>
<dbReference type="NCBIfam" id="TIGR01409">
    <property type="entry name" value="TAT_signal_seq"/>
    <property type="match status" value="1"/>
</dbReference>
<reference evidence="3" key="1">
    <citation type="submission" date="2017-07" db="EMBL/GenBank/DDBJ databases">
        <title>Comparative genome mining reveals phylogenetic distribution patterns of secondary metabolites in Amycolatopsis.</title>
        <authorList>
            <person name="Adamek M."/>
            <person name="Alanjary M."/>
            <person name="Sales-Ortells H."/>
            <person name="Goodfellow M."/>
            <person name="Bull A.T."/>
            <person name="Kalinowski J."/>
            <person name="Ziemert N."/>
        </authorList>
    </citation>
    <scope>NUCLEOTIDE SEQUENCE [LARGE SCALE GENOMIC DNA]</scope>
    <source>
        <strain evidence="3">H5</strain>
    </source>
</reference>
<evidence type="ECO:0000313" key="3">
    <source>
        <dbReference type="Proteomes" id="UP000215199"/>
    </source>
</evidence>
<proteinExistence type="predicted"/>
<gene>
    <name evidence="2" type="ORF">CF165_40095</name>
</gene>
<evidence type="ECO:0000313" key="2">
    <source>
        <dbReference type="EMBL" id="OXM60990.1"/>
    </source>
</evidence>
<accession>A0A229SQD6</accession>
<dbReference type="PROSITE" id="PS51318">
    <property type="entry name" value="TAT"/>
    <property type="match status" value="1"/>
</dbReference>
<dbReference type="InterPro" id="IPR006311">
    <property type="entry name" value="TAT_signal"/>
</dbReference>
<comment type="caution">
    <text evidence="2">The sequence shown here is derived from an EMBL/GenBank/DDBJ whole genome shotgun (WGS) entry which is preliminary data.</text>
</comment>
<dbReference type="InterPro" id="IPR019546">
    <property type="entry name" value="TAT_signal_bac_arc"/>
</dbReference>
<evidence type="ECO:0008006" key="4">
    <source>
        <dbReference type="Google" id="ProtNLM"/>
    </source>
</evidence>
<dbReference type="Proteomes" id="UP000215199">
    <property type="component" value="Unassembled WGS sequence"/>
</dbReference>
<protein>
    <recommendedName>
        <fullName evidence="4">Twin-arginine translocation signal domain-containing protein</fullName>
    </recommendedName>
</protein>
<sequence>MQMDVTRRSMLKWSGAGVAAAGVAAVAPPAVAEAVPAAPTLPPEVQAAAGRARQLVAG</sequence>
<dbReference type="EMBL" id="NMUL01000051">
    <property type="protein sequence ID" value="OXM60990.1"/>
    <property type="molecule type" value="Genomic_DNA"/>
</dbReference>
<keyword evidence="3" id="KW-1185">Reference proteome</keyword>
<name>A0A229SQD6_9PSEU</name>
<organism evidence="2 3">
    <name type="scientific">Amycolatopsis vastitatis</name>
    <dbReference type="NCBI Taxonomy" id="1905142"/>
    <lineage>
        <taxon>Bacteria</taxon>
        <taxon>Bacillati</taxon>
        <taxon>Actinomycetota</taxon>
        <taxon>Actinomycetes</taxon>
        <taxon>Pseudonocardiales</taxon>
        <taxon>Pseudonocardiaceae</taxon>
        <taxon>Amycolatopsis</taxon>
    </lineage>
</organism>
<feature type="signal peptide" evidence="1">
    <location>
        <begin position="1"/>
        <end position="32"/>
    </location>
</feature>
<dbReference type="AlphaFoldDB" id="A0A229SQD6"/>
<feature type="chain" id="PRO_5012533891" description="Twin-arginine translocation signal domain-containing protein" evidence="1">
    <location>
        <begin position="33"/>
        <end position="58"/>
    </location>
</feature>
<evidence type="ECO:0000256" key="1">
    <source>
        <dbReference type="SAM" id="SignalP"/>
    </source>
</evidence>